<proteinExistence type="inferred from homology"/>
<dbReference type="PROSITE" id="PS51257">
    <property type="entry name" value="PROKAR_LIPOPROTEIN"/>
    <property type="match status" value="1"/>
</dbReference>
<feature type="transmembrane region" description="Helical" evidence="11">
    <location>
        <begin position="177"/>
        <end position="199"/>
    </location>
</feature>
<keyword evidence="3" id="KW-0645">Protease</keyword>
<dbReference type="EMBL" id="HBHL01002178">
    <property type="protein sequence ID" value="CAD9712407.1"/>
    <property type="molecule type" value="Transcribed_RNA"/>
</dbReference>
<dbReference type="Pfam" id="PF02517">
    <property type="entry name" value="Rce1-like"/>
    <property type="match status" value="1"/>
</dbReference>
<dbReference type="InterPro" id="IPR003675">
    <property type="entry name" value="Rce1/LyrA-like_dom"/>
</dbReference>
<keyword evidence="5" id="KW-0378">Hydrolase</keyword>
<evidence type="ECO:0000256" key="2">
    <source>
        <dbReference type="ARBA" id="ARBA00006897"/>
    </source>
</evidence>
<comment type="catalytic activity">
    <reaction evidence="9">
        <text>Hydrolyzes the peptide bond -P2-(S-farnesyl or geranylgeranyl)C-P1'-P2'-P3'-COOH where P1' and P2' are amino acids with aliphatic sidechains and P3' is any C-terminal residue.</text>
        <dbReference type="EC" id="3.4.26.1"/>
    </reaction>
</comment>
<evidence type="ECO:0000256" key="1">
    <source>
        <dbReference type="ARBA" id="ARBA00004477"/>
    </source>
</evidence>
<feature type="transmembrane region" description="Helical" evidence="11">
    <location>
        <begin position="49"/>
        <end position="69"/>
    </location>
</feature>
<dbReference type="GO" id="GO:0071586">
    <property type="term" value="P:CAAX-box protein processing"/>
    <property type="evidence" value="ECO:0007669"/>
    <property type="project" value="InterPro"/>
</dbReference>
<protein>
    <recommendedName>
        <fullName evidence="10">intramembrane prenyl-peptidase Rce1</fullName>
        <ecNumber evidence="10">3.4.26.1</ecNumber>
    </recommendedName>
</protein>
<dbReference type="STRING" id="1764295.A0A5B8MEV9"/>
<feature type="transmembrane region" description="Helical" evidence="11">
    <location>
        <begin position="97"/>
        <end position="117"/>
    </location>
</feature>
<keyword evidence="8 11" id="KW-0472">Membrane</keyword>
<evidence type="ECO:0000313" key="14">
    <source>
        <dbReference type="EMBL" id="QDZ18704.1"/>
    </source>
</evidence>
<keyword evidence="4 11" id="KW-0812">Transmembrane</keyword>
<gene>
    <name evidence="14" type="ORF">A3770_02p12220</name>
    <name evidence="13" type="ORF">CPRI1469_LOCUS1248</name>
</gene>
<feature type="transmembrane region" description="Helical" evidence="11">
    <location>
        <begin position="12"/>
        <end position="29"/>
    </location>
</feature>
<evidence type="ECO:0000256" key="3">
    <source>
        <dbReference type="ARBA" id="ARBA00022670"/>
    </source>
</evidence>
<dbReference type="Proteomes" id="UP000316726">
    <property type="component" value="Chromosome 2"/>
</dbReference>
<evidence type="ECO:0000256" key="8">
    <source>
        <dbReference type="ARBA" id="ARBA00023136"/>
    </source>
</evidence>
<evidence type="ECO:0000259" key="12">
    <source>
        <dbReference type="Pfam" id="PF02517"/>
    </source>
</evidence>
<dbReference type="GO" id="GO:0005789">
    <property type="term" value="C:endoplasmic reticulum membrane"/>
    <property type="evidence" value="ECO:0007669"/>
    <property type="project" value="UniProtKB-SubCell"/>
</dbReference>
<feature type="domain" description="CAAX prenyl protease 2/Lysostaphin resistance protein A-like" evidence="12">
    <location>
        <begin position="146"/>
        <end position="264"/>
    </location>
</feature>
<reference evidence="14 15" key="1">
    <citation type="submission" date="2018-07" db="EMBL/GenBank/DDBJ databases">
        <title>The complete nuclear genome of the prasinophyte Chloropicon primus (CCMP1205).</title>
        <authorList>
            <person name="Pombert J.-F."/>
            <person name="Otis C."/>
            <person name="Turmel M."/>
            <person name="Lemieux C."/>
        </authorList>
    </citation>
    <scope>NUCLEOTIDE SEQUENCE [LARGE SCALE GENOMIC DNA]</scope>
    <source>
        <strain evidence="14 15">CCMP1205</strain>
    </source>
</reference>
<dbReference type="AlphaFoldDB" id="A0A5B8MEV9"/>
<feature type="transmembrane region" description="Helical" evidence="11">
    <location>
        <begin position="277"/>
        <end position="297"/>
    </location>
</feature>
<evidence type="ECO:0000256" key="5">
    <source>
        <dbReference type="ARBA" id="ARBA00022801"/>
    </source>
</evidence>
<evidence type="ECO:0000256" key="4">
    <source>
        <dbReference type="ARBA" id="ARBA00022692"/>
    </source>
</evidence>
<dbReference type="OrthoDB" id="271604at2759"/>
<comment type="similarity">
    <text evidence="2">Belongs to the peptidase U48 family.</text>
</comment>
<keyword evidence="6" id="KW-0256">Endoplasmic reticulum</keyword>
<keyword evidence="15" id="KW-1185">Reference proteome</keyword>
<reference evidence="13" key="2">
    <citation type="submission" date="2021-01" db="EMBL/GenBank/DDBJ databases">
        <authorList>
            <person name="Corre E."/>
            <person name="Pelletier E."/>
            <person name="Niang G."/>
            <person name="Scheremetjew M."/>
            <person name="Finn R."/>
            <person name="Kale V."/>
            <person name="Holt S."/>
            <person name="Cochrane G."/>
            <person name="Meng A."/>
            <person name="Brown T."/>
            <person name="Cohen L."/>
        </authorList>
    </citation>
    <scope>NUCLEOTIDE SEQUENCE</scope>
    <source>
        <strain evidence="13">CCMP1205</strain>
    </source>
</reference>
<evidence type="ECO:0000256" key="9">
    <source>
        <dbReference type="ARBA" id="ARBA00047280"/>
    </source>
</evidence>
<dbReference type="GO" id="GO:0004222">
    <property type="term" value="F:metalloendopeptidase activity"/>
    <property type="evidence" value="ECO:0007669"/>
    <property type="project" value="InterPro"/>
</dbReference>
<evidence type="ECO:0000313" key="15">
    <source>
        <dbReference type="Proteomes" id="UP000316726"/>
    </source>
</evidence>
<dbReference type="EMBL" id="CP031035">
    <property type="protein sequence ID" value="QDZ18704.1"/>
    <property type="molecule type" value="Genomic_DNA"/>
</dbReference>
<comment type="subcellular location">
    <subcellularLocation>
        <location evidence="1">Endoplasmic reticulum membrane</location>
        <topology evidence="1">Multi-pass membrane protein</topology>
    </subcellularLocation>
</comment>
<organism evidence="14 15">
    <name type="scientific">Chloropicon primus</name>
    <dbReference type="NCBI Taxonomy" id="1764295"/>
    <lineage>
        <taxon>Eukaryota</taxon>
        <taxon>Viridiplantae</taxon>
        <taxon>Chlorophyta</taxon>
        <taxon>Chloropicophyceae</taxon>
        <taxon>Chloropicales</taxon>
        <taxon>Chloropicaceae</taxon>
        <taxon>Chloropicon</taxon>
    </lineage>
</organism>
<feature type="transmembrane region" description="Helical" evidence="11">
    <location>
        <begin position="244"/>
        <end position="265"/>
    </location>
</feature>
<evidence type="ECO:0000256" key="10">
    <source>
        <dbReference type="ARBA" id="ARBA00049729"/>
    </source>
</evidence>
<sequence>MRPRVTSLVGNEGRYGLVHCCAICLIYVGSVQGCRTLVRPSSRNAPRQIAARAVALVLVCSVSWLPLWVTLRRAKRADGDSLASETLLRLGIKSSGILRGVAFAELSAVALLLAPAIERVGEALQRCRGRQRAGAGWPALWEGGSALEFARDVVFSPITEEFCFRGCMCSLLVAEGYGVFAVFAVTSLLFGLAHTHHLIEFLSPGRLERGASHRQRRGALGKAVAETGVQVGFTTLFGLYACRIFLHTGSLAACILAHMTANFLGPPDFESIASSPRYAASTFLGLLLFGLLVFQGVPEPLP</sequence>
<dbReference type="EC" id="3.4.26.1" evidence="10"/>
<evidence type="ECO:0000256" key="7">
    <source>
        <dbReference type="ARBA" id="ARBA00022989"/>
    </source>
</evidence>
<accession>A0A5B8MEV9</accession>
<name>A0A5B8MEV9_9CHLO</name>
<evidence type="ECO:0000256" key="6">
    <source>
        <dbReference type="ARBA" id="ARBA00022824"/>
    </source>
</evidence>
<keyword evidence="7 11" id="KW-1133">Transmembrane helix</keyword>
<dbReference type="InterPro" id="IPR039731">
    <property type="entry name" value="Rce1"/>
</dbReference>
<evidence type="ECO:0000313" key="13">
    <source>
        <dbReference type="EMBL" id="CAD9712407.1"/>
    </source>
</evidence>
<dbReference type="PANTHER" id="PTHR13046:SF0">
    <property type="entry name" value="CAAX PRENYL PROTEASE 2"/>
    <property type="match status" value="1"/>
</dbReference>
<dbReference type="PANTHER" id="PTHR13046">
    <property type="entry name" value="PROTEASE U48 CAAX PRENYL PROTEASE RCE1"/>
    <property type="match status" value="1"/>
</dbReference>
<evidence type="ECO:0000256" key="11">
    <source>
        <dbReference type="SAM" id="Phobius"/>
    </source>
</evidence>